<evidence type="ECO:0000313" key="9">
    <source>
        <dbReference type="RefSeq" id="XP_039246528.1"/>
    </source>
</evidence>
<dbReference type="InterPro" id="IPR003599">
    <property type="entry name" value="Ig_sub"/>
</dbReference>
<evidence type="ECO:0000256" key="6">
    <source>
        <dbReference type="SAM" id="Phobius"/>
    </source>
</evidence>
<evidence type="ECO:0000259" key="7">
    <source>
        <dbReference type="PROSITE" id="PS50835"/>
    </source>
</evidence>
<keyword evidence="2" id="KW-0732">Signal</keyword>
<feature type="domain" description="Ig-like" evidence="7">
    <location>
        <begin position="128"/>
        <end position="228"/>
    </location>
</feature>
<dbReference type="InterPro" id="IPR013783">
    <property type="entry name" value="Ig-like_fold"/>
</dbReference>
<dbReference type="PANTHER" id="PTHR12080">
    <property type="entry name" value="SIGNALING LYMPHOCYTIC ACTIVATION MOLECULE"/>
    <property type="match status" value="1"/>
</dbReference>
<keyword evidence="6" id="KW-0812">Transmembrane</keyword>
<dbReference type="SUPFAM" id="SSF48726">
    <property type="entry name" value="Immunoglobulin"/>
    <property type="match status" value="2"/>
</dbReference>
<feature type="compositionally biased region" description="Low complexity" evidence="5">
    <location>
        <begin position="327"/>
        <end position="344"/>
    </location>
</feature>
<dbReference type="InterPro" id="IPR007110">
    <property type="entry name" value="Ig-like_dom"/>
</dbReference>
<dbReference type="PANTHER" id="PTHR12080:SF121">
    <property type="entry name" value="IG-LIKE DOMAIN-CONTAINING PROTEIN-RELATED"/>
    <property type="match status" value="1"/>
</dbReference>
<keyword evidence="6" id="KW-1133">Transmembrane helix</keyword>
<dbReference type="CDD" id="cd00096">
    <property type="entry name" value="Ig"/>
    <property type="match status" value="1"/>
</dbReference>
<dbReference type="InterPro" id="IPR013106">
    <property type="entry name" value="Ig_V-set"/>
</dbReference>
<dbReference type="SMART" id="SM00409">
    <property type="entry name" value="IG"/>
    <property type="match status" value="1"/>
</dbReference>
<evidence type="ECO:0000313" key="8">
    <source>
        <dbReference type="Proteomes" id="UP000504627"/>
    </source>
</evidence>
<dbReference type="Gene3D" id="2.60.40.10">
    <property type="entry name" value="Immunoglobulins"/>
    <property type="match status" value="2"/>
</dbReference>
<gene>
    <name evidence="9" type="primary">LOC113993290</name>
</gene>
<reference evidence="9" key="1">
    <citation type="submission" date="2025-08" db="UniProtKB">
        <authorList>
            <consortium name="RefSeq"/>
        </authorList>
    </citation>
    <scope>IDENTIFICATION</scope>
    <source>
        <tissue evidence="9">Muscle</tissue>
    </source>
</reference>
<dbReference type="GeneID" id="113993290"/>
<feature type="region of interest" description="Disordered" evidence="5">
    <location>
        <begin position="280"/>
        <end position="363"/>
    </location>
</feature>
<feature type="transmembrane region" description="Helical" evidence="6">
    <location>
        <begin position="250"/>
        <end position="269"/>
    </location>
</feature>
<proteinExistence type="predicted"/>
<evidence type="ECO:0000256" key="3">
    <source>
        <dbReference type="ARBA" id="ARBA00023136"/>
    </source>
</evidence>
<evidence type="ECO:0000256" key="5">
    <source>
        <dbReference type="SAM" id="MobiDB-lite"/>
    </source>
</evidence>
<dbReference type="Pfam" id="PF07686">
    <property type="entry name" value="V-set"/>
    <property type="match status" value="1"/>
</dbReference>
<comment type="subcellular location">
    <subcellularLocation>
        <location evidence="1">Membrane</location>
    </subcellularLocation>
</comment>
<dbReference type="InParanoid" id="A0A7R5L5C2"/>
<evidence type="ECO:0000256" key="1">
    <source>
        <dbReference type="ARBA" id="ARBA00004370"/>
    </source>
</evidence>
<dbReference type="GO" id="GO:0016020">
    <property type="term" value="C:membrane"/>
    <property type="evidence" value="ECO:0007669"/>
    <property type="project" value="UniProtKB-SubCell"/>
</dbReference>
<organism evidence="8 9">
    <name type="scientific">Pipra filicauda</name>
    <name type="common">Wire-tailed manakin</name>
    <dbReference type="NCBI Taxonomy" id="649802"/>
    <lineage>
        <taxon>Eukaryota</taxon>
        <taxon>Metazoa</taxon>
        <taxon>Chordata</taxon>
        <taxon>Craniata</taxon>
        <taxon>Vertebrata</taxon>
        <taxon>Euteleostomi</taxon>
        <taxon>Archelosauria</taxon>
        <taxon>Archosauria</taxon>
        <taxon>Dinosauria</taxon>
        <taxon>Saurischia</taxon>
        <taxon>Theropoda</taxon>
        <taxon>Coelurosauria</taxon>
        <taxon>Aves</taxon>
        <taxon>Neognathae</taxon>
        <taxon>Neoaves</taxon>
        <taxon>Telluraves</taxon>
        <taxon>Australaves</taxon>
        <taxon>Passeriformes</taxon>
        <taxon>Pipridae</taxon>
        <taxon>Pipra</taxon>
    </lineage>
</organism>
<keyword evidence="8" id="KW-1185">Reference proteome</keyword>
<feature type="compositionally biased region" description="Basic and acidic residues" evidence="5">
    <location>
        <begin position="354"/>
        <end position="363"/>
    </location>
</feature>
<feature type="compositionally biased region" description="Polar residues" evidence="5">
    <location>
        <begin position="315"/>
        <end position="325"/>
    </location>
</feature>
<keyword evidence="3 6" id="KW-0472">Membrane</keyword>
<sequence length="363" mass="38824">MSSCSCLVPALSPRCPQTPLGDFLLVPELLFGQARAQPQQVNGVLGGSVLLSPALPPNKTVKEIEWSFSAGTGAMIQVAEFSRGGFERPDPRDRFGKRLERYNETALRIRALERGDSGVYGARIKLHPALVEDQTFNLSVYESVPSPRTRSQLLASTLEWCNLTLQCQGSGKGAVNVTWKRDSLTGDLIPDRHQLSPDGTTLRVNLPPTAANVTYACTVSNPADQKVALFDLQTICQGGGGQTSFSTSGYIVLTLILLAVSLGGAFWCWRMNSEKASDPAATPTVAAEESPSEPQYTDIVCRSPPEGNDQGPSHPENNQEQSSPQKAPAAAPGEEQQQGQAAPGDTAEEAPAGPERRDLLEGL</sequence>
<accession>A0A7R5L5C2</accession>
<dbReference type="PROSITE" id="PS50835">
    <property type="entry name" value="IG_LIKE"/>
    <property type="match status" value="1"/>
</dbReference>
<protein>
    <submittedName>
        <fullName evidence="9">SLAM family member 5-like isoform X1</fullName>
    </submittedName>
</protein>
<evidence type="ECO:0000256" key="4">
    <source>
        <dbReference type="ARBA" id="ARBA00023180"/>
    </source>
</evidence>
<dbReference type="RefSeq" id="XP_039246528.1">
    <property type="nucleotide sequence ID" value="XM_039390594.1"/>
</dbReference>
<keyword evidence="4" id="KW-0325">Glycoprotein</keyword>
<dbReference type="InterPro" id="IPR015631">
    <property type="entry name" value="CD2/SLAM_rcpt"/>
</dbReference>
<name>A0A7R5L5C2_9PASS</name>
<dbReference type="InterPro" id="IPR036179">
    <property type="entry name" value="Ig-like_dom_sf"/>
</dbReference>
<dbReference type="AlphaFoldDB" id="A0A7R5L5C2"/>
<dbReference type="Proteomes" id="UP000504627">
    <property type="component" value="Unplaced"/>
</dbReference>
<evidence type="ECO:0000256" key="2">
    <source>
        <dbReference type="ARBA" id="ARBA00022729"/>
    </source>
</evidence>